<keyword evidence="2" id="KW-1185">Reference proteome</keyword>
<dbReference type="EMBL" id="SELH01000011">
    <property type="protein sequence ID" value="TWP30683.1"/>
    <property type="molecule type" value="Genomic_DNA"/>
</dbReference>
<dbReference type="Proteomes" id="UP000319499">
    <property type="component" value="Unassembled WGS sequence"/>
</dbReference>
<accession>A0A563DLB9</accession>
<dbReference type="OrthoDB" id="9794212at2"/>
<dbReference type="SUPFAM" id="SSF56784">
    <property type="entry name" value="HAD-like"/>
    <property type="match status" value="1"/>
</dbReference>
<dbReference type="NCBIfam" id="TIGR01490">
    <property type="entry name" value="HAD-SF-IB-hyp1"/>
    <property type="match status" value="1"/>
</dbReference>
<gene>
    <name evidence="1" type="ORF">ETU09_01385</name>
</gene>
<proteinExistence type="predicted"/>
<dbReference type="InterPro" id="IPR023214">
    <property type="entry name" value="HAD_sf"/>
</dbReference>
<organism evidence="1 2">
    <name type="scientific">Apibacter muscae</name>
    <dbReference type="NCBI Taxonomy" id="2509004"/>
    <lineage>
        <taxon>Bacteria</taxon>
        <taxon>Pseudomonadati</taxon>
        <taxon>Bacteroidota</taxon>
        <taxon>Flavobacteriia</taxon>
        <taxon>Flavobacteriales</taxon>
        <taxon>Weeksellaceae</taxon>
        <taxon>Apibacter</taxon>
    </lineage>
</organism>
<name>A0A563DLB9_9FLAO</name>
<dbReference type="NCBIfam" id="TIGR01488">
    <property type="entry name" value="HAD-SF-IB"/>
    <property type="match status" value="1"/>
</dbReference>
<dbReference type="AlphaFoldDB" id="A0A563DLB9"/>
<protein>
    <submittedName>
        <fullName evidence="1">HAD-IB family hydrolase</fullName>
    </submittedName>
</protein>
<dbReference type="InterPro" id="IPR006385">
    <property type="entry name" value="HAD_hydro_SerB1"/>
</dbReference>
<evidence type="ECO:0000313" key="2">
    <source>
        <dbReference type="Proteomes" id="UP000319499"/>
    </source>
</evidence>
<evidence type="ECO:0000313" key="1">
    <source>
        <dbReference type="EMBL" id="TWP30683.1"/>
    </source>
</evidence>
<comment type="caution">
    <text evidence="1">The sequence shown here is derived from an EMBL/GenBank/DDBJ whole genome shotgun (WGS) entry which is preliminary data.</text>
</comment>
<sequence>MNDRLYLFDFDGTLTNKDTLFDFLQISFPHIYKSRFIKFIPLFLLSKFKLVNTEFVKQTFISSFLKGKSKEEINVLSQNYFNKRINSLIHPKALQYLKNIENTNDKYIVTASLDIWVEPFANFFGFRLISTKAEFKNQIFTGKFATPNCNGKEKVKRIVCEIQLSQFKEIYAFGDTKGDKYMLELSTNPHYKYFNS</sequence>
<dbReference type="Gene3D" id="3.40.50.1000">
    <property type="entry name" value="HAD superfamily/HAD-like"/>
    <property type="match status" value="1"/>
</dbReference>
<dbReference type="RefSeq" id="WP_146291369.1">
    <property type="nucleotide sequence ID" value="NZ_SELH01000011.1"/>
</dbReference>
<dbReference type="Pfam" id="PF12710">
    <property type="entry name" value="HAD"/>
    <property type="match status" value="1"/>
</dbReference>
<dbReference type="GO" id="GO:0016787">
    <property type="term" value="F:hydrolase activity"/>
    <property type="evidence" value="ECO:0007669"/>
    <property type="project" value="UniProtKB-KW"/>
</dbReference>
<keyword evidence="1" id="KW-0378">Hydrolase</keyword>
<dbReference type="Gene3D" id="1.20.1440.100">
    <property type="entry name" value="SG protein - dephosphorylation function"/>
    <property type="match status" value="1"/>
</dbReference>
<dbReference type="InterPro" id="IPR036412">
    <property type="entry name" value="HAD-like_sf"/>
</dbReference>
<reference evidence="1 2" key="1">
    <citation type="submission" date="2019-02" db="EMBL/GenBank/DDBJ databases">
        <title>Apibacter muscae sp. nov.: a novel member of the house fly microbiota.</title>
        <authorList>
            <person name="Park R."/>
        </authorList>
    </citation>
    <scope>NUCLEOTIDE SEQUENCE [LARGE SCALE GENOMIC DNA]</scope>
    <source>
        <strain evidence="1 2">AL1</strain>
    </source>
</reference>